<evidence type="ECO:0000256" key="1">
    <source>
        <dbReference type="SAM" id="MobiDB-lite"/>
    </source>
</evidence>
<sequence>MAVEGKGLLTRPRSWRDTPQRPKFDKFYRFHNDYGHTMEECRHLKNEIEKLIQNGYLQEYVCWKKARGTGPYQKKEDKIKGTRATSPEQSSREGVKHALGSQGEITDLPRKGIIRMIVGGPSGEDSHHARKSHIREAYDISLREVLEVEAMGDTPLIQFGRTEQSGPLTSHNDALVITAILASYEVGRIFIDSGSSADRLFGEAYDQMQLGDVSLEKVNTLLYGFAGEVVHPRGMVSLPLTIGTGTTRKTCILNFLVVDVPSAYNVILGRPTLNTFQAVISIYHMKIKFLTPGGVGEVQGDHLQSRKCYVEAVRRGQKRSSDEVHKGVPPSKKGKEAFVEEAPEGAETPAKV</sequence>
<dbReference type="AlphaFoldDB" id="A0AAW2WY57"/>
<dbReference type="EMBL" id="JACGWN010000007">
    <property type="protein sequence ID" value="KAL0445050.1"/>
    <property type="molecule type" value="Genomic_DNA"/>
</dbReference>
<feature type="compositionally biased region" description="Basic and acidic residues" evidence="1">
    <location>
        <begin position="314"/>
        <end position="326"/>
    </location>
</feature>
<dbReference type="PANTHER" id="PTHR33240:SF15">
    <property type="entry name" value="GAG-PRO-LIKE PROTEIN"/>
    <property type="match status" value="1"/>
</dbReference>
<reference evidence="2" key="1">
    <citation type="submission" date="2020-06" db="EMBL/GenBank/DDBJ databases">
        <authorList>
            <person name="Li T."/>
            <person name="Hu X."/>
            <person name="Zhang T."/>
            <person name="Song X."/>
            <person name="Zhang H."/>
            <person name="Dai N."/>
            <person name="Sheng W."/>
            <person name="Hou X."/>
            <person name="Wei L."/>
        </authorList>
    </citation>
    <scope>NUCLEOTIDE SEQUENCE</scope>
    <source>
        <strain evidence="2">KEN1</strain>
        <tissue evidence="2">Leaf</tissue>
    </source>
</reference>
<organism evidence="2">
    <name type="scientific">Sesamum latifolium</name>
    <dbReference type="NCBI Taxonomy" id="2727402"/>
    <lineage>
        <taxon>Eukaryota</taxon>
        <taxon>Viridiplantae</taxon>
        <taxon>Streptophyta</taxon>
        <taxon>Embryophyta</taxon>
        <taxon>Tracheophyta</taxon>
        <taxon>Spermatophyta</taxon>
        <taxon>Magnoliopsida</taxon>
        <taxon>eudicotyledons</taxon>
        <taxon>Gunneridae</taxon>
        <taxon>Pentapetalae</taxon>
        <taxon>asterids</taxon>
        <taxon>lamiids</taxon>
        <taxon>Lamiales</taxon>
        <taxon>Pedaliaceae</taxon>
        <taxon>Sesamum</taxon>
    </lineage>
</organism>
<protein>
    <submittedName>
        <fullName evidence="2">Uncharacterized protein</fullName>
    </submittedName>
</protein>
<feature type="region of interest" description="Disordered" evidence="1">
    <location>
        <begin position="71"/>
        <end position="99"/>
    </location>
</feature>
<dbReference type="InterPro" id="IPR021109">
    <property type="entry name" value="Peptidase_aspartic_dom_sf"/>
</dbReference>
<proteinExistence type="predicted"/>
<dbReference type="PANTHER" id="PTHR33240">
    <property type="entry name" value="OS08G0508500 PROTEIN"/>
    <property type="match status" value="1"/>
</dbReference>
<dbReference type="Gene3D" id="2.40.70.10">
    <property type="entry name" value="Acid Proteases"/>
    <property type="match status" value="1"/>
</dbReference>
<gene>
    <name evidence="2" type="ORF">Slati_2227700</name>
</gene>
<comment type="caution">
    <text evidence="2">The sequence shown here is derived from an EMBL/GenBank/DDBJ whole genome shotgun (WGS) entry which is preliminary data.</text>
</comment>
<feature type="region of interest" description="Disordered" evidence="1">
    <location>
        <begin position="314"/>
        <end position="352"/>
    </location>
</feature>
<dbReference type="CDD" id="cd00303">
    <property type="entry name" value="retropepsin_like"/>
    <property type="match status" value="1"/>
</dbReference>
<name>A0AAW2WY57_9LAMI</name>
<accession>A0AAW2WY57</accession>
<evidence type="ECO:0000313" key="2">
    <source>
        <dbReference type="EMBL" id="KAL0445050.1"/>
    </source>
</evidence>
<reference evidence="2" key="2">
    <citation type="journal article" date="2024" name="Plant">
        <title>Genomic evolution and insights into agronomic trait innovations of Sesamum species.</title>
        <authorList>
            <person name="Miao H."/>
            <person name="Wang L."/>
            <person name="Qu L."/>
            <person name="Liu H."/>
            <person name="Sun Y."/>
            <person name="Le M."/>
            <person name="Wang Q."/>
            <person name="Wei S."/>
            <person name="Zheng Y."/>
            <person name="Lin W."/>
            <person name="Duan Y."/>
            <person name="Cao H."/>
            <person name="Xiong S."/>
            <person name="Wang X."/>
            <person name="Wei L."/>
            <person name="Li C."/>
            <person name="Ma Q."/>
            <person name="Ju M."/>
            <person name="Zhao R."/>
            <person name="Li G."/>
            <person name="Mu C."/>
            <person name="Tian Q."/>
            <person name="Mei H."/>
            <person name="Zhang T."/>
            <person name="Gao T."/>
            <person name="Zhang H."/>
        </authorList>
    </citation>
    <scope>NUCLEOTIDE SEQUENCE</scope>
    <source>
        <strain evidence="2">KEN1</strain>
    </source>
</reference>